<dbReference type="InterPro" id="IPR029021">
    <property type="entry name" value="Prot-tyrosine_phosphatase-like"/>
</dbReference>
<dbReference type="InterPro" id="IPR052449">
    <property type="entry name" value="STYX-Interacting_Phosphatase"/>
</dbReference>
<dbReference type="GO" id="GO:0062026">
    <property type="term" value="P:negative regulation of SCF-dependent proteasomal ubiquitin-dependent catabolic process"/>
    <property type="evidence" value="ECO:0007669"/>
    <property type="project" value="TreeGrafter"/>
</dbReference>
<dbReference type="SUPFAM" id="SSF52799">
    <property type="entry name" value="(Phosphotyrosine protein) phosphatases II"/>
    <property type="match status" value="1"/>
</dbReference>
<dbReference type="AlphaFoldDB" id="A0AAV4XY05"/>
<feature type="domain" description="Tyrosine-protein phosphatase" evidence="2">
    <location>
        <begin position="4"/>
        <end position="151"/>
    </location>
</feature>
<comment type="caution">
    <text evidence="3">The sequence shown here is derived from an EMBL/GenBank/DDBJ whole genome shotgun (WGS) entry which is preliminary data.</text>
</comment>
<dbReference type="Pfam" id="PF00782">
    <property type="entry name" value="DSPc"/>
    <property type="match status" value="1"/>
</dbReference>
<sequence length="163" mass="18288">MLQEMQEIVPGLYLGPFTAATKPQFTTLLETGITHIVFVCYDKEASVIKPNFPDDFKYIIINIPESVPPNLFLCLFSSNNTKLNEQNFLSKVLIHGNTGTGLSATLVTAYIMETKSISYIEALVIVQKRHCVGPSEYFIQQLKEYEPIYKAVKSHLSVVILQG</sequence>
<gene>
    <name evidence="3" type="primary">styx-b</name>
    <name evidence="3" type="ORF">CEXT_759181</name>
</gene>
<reference evidence="3 4" key="1">
    <citation type="submission" date="2021-06" db="EMBL/GenBank/DDBJ databases">
        <title>Caerostris extrusa draft genome.</title>
        <authorList>
            <person name="Kono N."/>
            <person name="Arakawa K."/>
        </authorList>
    </citation>
    <scope>NUCLEOTIDE SEQUENCE [LARGE SCALE GENOMIC DNA]</scope>
</reference>
<dbReference type="GO" id="GO:0070372">
    <property type="term" value="P:regulation of ERK1 and ERK2 cascade"/>
    <property type="evidence" value="ECO:0007669"/>
    <property type="project" value="TreeGrafter"/>
</dbReference>
<name>A0AAV4XY05_CAEEX</name>
<dbReference type="PANTHER" id="PTHR46588:SF1">
    <property type="entry name" value="SERINE_THREONINE_TYROSINE-INTERACTING PROTEIN"/>
    <property type="match status" value="1"/>
</dbReference>
<evidence type="ECO:0000313" key="3">
    <source>
        <dbReference type="EMBL" id="GIY98764.1"/>
    </source>
</evidence>
<evidence type="ECO:0000313" key="4">
    <source>
        <dbReference type="Proteomes" id="UP001054945"/>
    </source>
</evidence>
<dbReference type="Proteomes" id="UP001054945">
    <property type="component" value="Unassembled WGS sequence"/>
</dbReference>
<dbReference type="SMART" id="SM00195">
    <property type="entry name" value="DSPc"/>
    <property type="match status" value="1"/>
</dbReference>
<dbReference type="GO" id="GO:0005654">
    <property type="term" value="C:nucleoplasm"/>
    <property type="evidence" value="ECO:0007669"/>
    <property type="project" value="TreeGrafter"/>
</dbReference>
<protein>
    <recommendedName>
        <fullName evidence="2">Tyrosine-protein phosphatase domain-containing protein</fullName>
    </recommendedName>
</protein>
<dbReference type="Gene3D" id="3.90.190.10">
    <property type="entry name" value="Protein tyrosine phosphatase superfamily"/>
    <property type="match status" value="1"/>
</dbReference>
<dbReference type="PANTHER" id="PTHR46588">
    <property type="entry name" value="SERINE/THREONINE/TYROSINE-INTERACTING PROTEIN"/>
    <property type="match status" value="1"/>
</dbReference>
<evidence type="ECO:0000259" key="2">
    <source>
        <dbReference type="PROSITE" id="PS50054"/>
    </source>
</evidence>
<dbReference type="GO" id="GO:1990444">
    <property type="term" value="F:F-box domain binding"/>
    <property type="evidence" value="ECO:0007669"/>
    <property type="project" value="TreeGrafter"/>
</dbReference>
<dbReference type="EMBL" id="BPLR01018335">
    <property type="protein sequence ID" value="GIY98764.1"/>
    <property type="molecule type" value="Genomic_DNA"/>
</dbReference>
<dbReference type="GO" id="GO:0005737">
    <property type="term" value="C:cytoplasm"/>
    <property type="evidence" value="ECO:0007669"/>
    <property type="project" value="TreeGrafter"/>
</dbReference>
<keyword evidence="4" id="KW-1185">Reference proteome</keyword>
<comment type="similarity">
    <text evidence="1">Belongs to the protein-tyrosine phosphatase family. Non-receptor class subfamily.</text>
</comment>
<accession>A0AAV4XY05</accession>
<organism evidence="3 4">
    <name type="scientific">Caerostris extrusa</name>
    <name type="common">Bark spider</name>
    <name type="synonym">Caerostris bankana</name>
    <dbReference type="NCBI Taxonomy" id="172846"/>
    <lineage>
        <taxon>Eukaryota</taxon>
        <taxon>Metazoa</taxon>
        <taxon>Ecdysozoa</taxon>
        <taxon>Arthropoda</taxon>
        <taxon>Chelicerata</taxon>
        <taxon>Arachnida</taxon>
        <taxon>Araneae</taxon>
        <taxon>Araneomorphae</taxon>
        <taxon>Entelegynae</taxon>
        <taxon>Araneoidea</taxon>
        <taxon>Araneidae</taxon>
        <taxon>Caerostris</taxon>
    </lineage>
</organism>
<evidence type="ECO:0000256" key="1">
    <source>
        <dbReference type="ARBA" id="ARBA00009649"/>
    </source>
</evidence>
<dbReference type="InterPro" id="IPR020422">
    <property type="entry name" value="TYR_PHOSPHATASE_DUAL_dom"/>
</dbReference>
<dbReference type="PROSITE" id="PS50054">
    <property type="entry name" value="TYR_PHOSPHATASE_DUAL"/>
    <property type="match status" value="1"/>
</dbReference>
<proteinExistence type="inferred from homology"/>
<dbReference type="InterPro" id="IPR000340">
    <property type="entry name" value="Dual-sp_phosphatase_cat-dom"/>
</dbReference>